<dbReference type="InterPro" id="IPR017937">
    <property type="entry name" value="Thioredoxin_CS"/>
</dbReference>
<dbReference type="PANTHER" id="PTHR45663:SF11">
    <property type="entry name" value="GEO12009P1"/>
    <property type="match status" value="1"/>
</dbReference>
<dbReference type="GO" id="GO:0005829">
    <property type="term" value="C:cytosol"/>
    <property type="evidence" value="ECO:0007669"/>
    <property type="project" value="TreeGrafter"/>
</dbReference>
<dbReference type="PANTHER" id="PTHR45663">
    <property type="entry name" value="GEO12009P1"/>
    <property type="match status" value="1"/>
</dbReference>
<name>A0A382J4N8_9ZZZZ</name>
<dbReference type="AlphaFoldDB" id="A0A382J4N8"/>
<dbReference type="Gene3D" id="3.40.30.10">
    <property type="entry name" value="Glutaredoxin"/>
    <property type="match status" value="1"/>
</dbReference>
<proteinExistence type="predicted"/>
<dbReference type="GO" id="GO:0015035">
    <property type="term" value="F:protein-disulfide reductase activity"/>
    <property type="evidence" value="ECO:0007669"/>
    <property type="project" value="TreeGrafter"/>
</dbReference>
<keyword evidence="2" id="KW-0249">Electron transport</keyword>
<dbReference type="GO" id="GO:0045454">
    <property type="term" value="P:cell redox homeostasis"/>
    <property type="evidence" value="ECO:0007669"/>
    <property type="project" value="TreeGrafter"/>
</dbReference>
<evidence type="ECO:0000256" key="3">
    <source>
        <dbReference type="ARBA" id="ARBA00023157"/>
    </source>
</evidence>
<dbReference type="Pfam" id="PF00085">
    <property type="entry name" value="Thioredoxin"/>
    <property type="match status" value="1"/>
</dbReference>
<dbReference type="SUPFAM" id="SSF52833">
    <property type="entry name" value="Thioredoxin-like"/>
    <property type="match status" value="1"/>
</dbReference>
<feature type="domain" description="Thioredoxin" evidence="4">
    <location>
        <begin position="3"/>
        <end position="48"/>
    </location>
</feature>
<keyword evidence="1" id="KW-0813">Transport</keyword>
<reference evidence="5" key="1">
    <citation type="submission" date="2018-05" db="EMBL/GenBank/DDBJ databases">
        <authorList>
            <person name="Lanie J.A."/>
            <person name="Ng W.-L."/>
            <person name="Kazmierczak K.M."/>
            <person name="Andrzejewski T.M."/>
            <person name="Davidsen T.M."/>
            <person name="Wayne K.J."/>
            <person name="Tettelin H."/>
            <person name="Glass J.I."/>
            <person name="Rusch D."/>
            <person name="Podicherti R."/>
            <person name="Tsui H.-C.T."/>
            <person name="Winkler M.E."/>
        </authorList>
    </citation>
    <scope>NUCLEOTIDE SEQUENCE</scope>
</reference>
<dbReference type="PROSITE" id="PS00194">
    <property type="entry name" value="THIOREDOXIN_1"/>
    <property type="match status" value="1"/>
</dbReference>
<dbReference type="CDD" id="cd02947">
    <property type="entry name" value="TRX_family"/>
    <property type="match status" value="1"/>
</dbReference>
<gene>
    <name evidence="5" type="ORF">METZ01_LOCUS259236</name>
</gene>
<feature type="non-terminal residue" evidence="5">
    <location>
        <position position="49"/>
    </location>
</feature>
<dbReference type="InterPro" id="IPR013766">
    <property type="entry name" value="Thioredoxin_domain"/>
</dbReference>
<accession>A0A382J4N8</accession>
<evidence type="ECO:0000256" key="2">
    <source>
        <dbReference type="ARBA" id="ARBA00022982"/>
    </source>
</evidence>
<organism evidence="5">
    <name type="scientific">marine metagenome</name>
    <dbReference type="NCBI Taxonomy" id="408172"/>
    <lineage>
        <taxon>unclassified sequences</taxon>
        <taxon>metagenomes</taxon>
        <taxon>ecological metagenomes</taxon>
    </lineage>
</organism>
<sequence>MATKNVTDENFETEVLKADKPALVDFWAEWCGPCKQLAPILEEISNEMG</sequence>
<dbReference type="EMBL" id="UINC01071465">
    <property type="protein sequence ID" value="SVC06382.1"/>
    <property type="molecule type" value="Genomic_DNA"/>
</dbReference>
<keyword evidence="3" id="KW-1015">Disulfide bond</keyword>
<protein>
    <recommendedName>
        <fullName evidence="4">Thioredoxin domain-containing protein</fullName>
    </recommendedName>
</protein>
<evidence type="ECO:0000259" key="4">
    <source>
        <dbReference type="Pfam" id="PF00085"/>
    </source>
</evidence>
<evidence type="ECO:0000256" key="1">
    <source>
        <dbReference type="ARBA" id="ARBA00022448"/>
    </source>
</evidence>
<evidence type="ECO:0000313" key="5">
    <source>
        <dbReference type="EMBL" id="SVC06382.1"/>
    </source>
</evidence>
<dbReference type="InterPro" id="IPR036249">
    <property type="entry name" value="Thioredoxin-like_sf"/>
</dbReference>